<dbReference type="PROSITE" id="PS00191">
    <property type="entry name" value="CYTOCHROME_B5_1"/>
    <property type="match status" value="1"/>
</dbReference>
<name>A0ABR3P6Y0_9PEZI</name>
<dbReference type="PRINTS" id="PR00363">
    <property type="entry name" value="CYTOCHROMEB5"/>
</dbReference>
<reference evidence="8 9" key="1">
    <citation type="submission" date="2024-07" db="EMBL/GenBank/DDBJ databases">
        <title>Draft sequence of the Neodothiora populina.</title>
        <authorList>
            <person name="Drown D.D."/>
            <person name="Schuette U.S."/>
            <person name="Buechlein A.B."/>
            <person name="Rusch D.R."/>
            <person name="Winton L.W."/>
            <person name="Adams G.A."/>
        </authorList>
    </citation>
    <scope>NUCLEOTIDE SEQUENCE [LARGE SCALE GENOMIC DNA]</scope>
    <source>
        <strain evidence="8 9">CPC 39397</strain>
    </source>
</reference>
<feature type="transmembrane region" description="Helical" evidence="5">
    <location>
        <begin position="177"/>
        <end position="196"/>
    </location>
</feature>
<evidence type="ECO:0000313" key="9">
    <source>
        <dbReference type="Proteomes" id="UP001562354"/>
    </source>
</evidence>
<feature type="region of interest" description="Disordered" evidence="6">
    <location>
        <begin position="83"/>
        <end position="108"/>
    </location>
</feature>
<keyword evidence="1 5" id="KW-0349">Heme</keyword>
<evidence type="ECO:0000259" key="7">
    <source>
        <dbReference type="PROSITE" id="PS50255"/>
    </source>
</evidence>
<evidence type="ECO:0000256" key="2">
    <source>
        <dbReference type="ARBA" id="ARBA00022723"/>
    </source>
</evidence>
<dbReference type="PROSITE" id="PS50255">
    <property type="entry name" value="CYTOCHROME_B5_2"/>
    <property type="match status" value="1"/>
</dbReference>
<dbReference type="InterPro" id="IPR001199">
    <property type="entry name" value="Cyt_B5-like_heme/steroid-bd"/>
</dbReference>
<keyword evidence="5" id="KW-0812">Transmembrane</keyword>
<dbReference type="Proteomes" id="UP001562354">
    <property type="component" value="Unassembled WGS sequence"/>
</dbReference>
<keyword evidence="5" id="KW-1133">Transmembrane helix</keyword>
<evidence type="ECO:0000256" key="6">
    <source>
        <dbReference type="SAM" id="MobiDB-lite"/>
    </source>
</evidence>
<dbReference type="RefSeq" id="XP_069198192.1">
    <property type="nucleotide sequence ID" value="XM_069345990.1"/>
</dbReference>
<dbReference type="PANTHER" id="PTHR19359">
    <property type="entry name" value="CYTOCHROME B5"/>
    <property type="match status" value="1"/>
</dbReference>
<feature type="domain" description="Cytochrome b5 heme-binding" evidence="7">
    <location>
        <begin position="1"/>
        <end position="77"/>
    </location>
</feature>
<keyword evidence="9" id="KW-1185">Reference proteome</keyword>
<dbReference type="Pfam" id="PF00173">
    <property type="entry name" value="Cyt-b5"/>
    <property type="match status" value="1"/>
</dbReference>
<keyword evidence="5" id="KW-0472">Membrane</keyword>
<dbReference type="InterPro" id="IPR050668">
    <property type="entry name" value="Cytochrome_b5"/>
</dbReference>
<sequence>MEQYTLAEVASRNTEISVLIAIESKVYNITDFLEDHPGGKDILLEVGGKDATEEFEEAAHSDEARTILKQYLVAKLKDDRVSPKASKSTEAKNQRAELEHEKETSTVKAKKEIPPAAVLIGVTSAAAAVILRKTEYLSLFATKVTVFLAQLPEWIGGLRINPETATIYLDSARTSSAGLLAICLAGLTISMLYWALSLTYIEFGYGKYPSVIRSKGRRGQTHLFRHP</sequence>
<dbReference type="Gene3D" id="3.10.120.10">
    <property type="entry name" value="Cytochrome b5-like heme/steroid binding domain"/>
    <property type="match status" value="1"/>
</dbReference>
<gene>
    <name evidence="8" type="ORF">AAFC00_006093</name>
</gene>
<dbReference type="PANTHER" id="PTHR19359:SF14">
    <property type="entry name" value="CYTOCHROME B5 A"/>
    <property type="match status" value="1"/>
</dbReference>
<evidence type="ECO:0000313" key="8">
    <source>
        <dbReference type="EMBL" id="KAL1301916.1"/>
    </source>
</evidence>
<keyword evidence="2 5" id="KW-0479">Metal-binding</keyword>
<dbReference type="GeneID" id="95979792"/>
<organism evidence="8 9">
    <name type="scientific">Neodothiora populina</name>
    <dbReference type="NCBI Taxonomy" id="2781224"/>
    <lineage>
        <taxon>Eukaryota</taxon>
        <taxon>Fungi</taxon>
        <taxon>Dikarya</taxon>
        <taxon>Ascomycota</taxon>
        <taxon>Pezizomycotina</taxon>
        <taxon>Dothideomycetes</taxon>
        <taxon>Dothideomycetidae</taxon>
        <taxon>Dothideales</taxon>
        <taxon>Dothioraceae</taxon>
        <taxon>Neodothiora</taxon>
    </lineage>
</organism>
<evidence type="ECO:0000256" key="4">
    <source>
        <dbReference type="ARBA" id="ARBA00038168"/>
    </source>
</evidence>
<comment type="similarity">
    <text evidence="4 5">Belongs to the cytochrome b5 family.</text>
</comment>
<dbReference type="EMBL" id="JBFMKM010000013">
    <property type="protein sequence ID" value="KAL1301916.1"/>
    <property type="molecule type" value="Genomic_DNA"/>
</dbReference>
<accession>A0ABR3P6Y0</accession>
<dbReference type="InterPro" id="IPR018506">
    <property type="entry name" value="Cyt_B5_heme-BS"/>
</dbReference>
<dbReference type="InterPro" id="IPR036400">
    <property type="entry name" value="Cyt_B5-like_heme/steroid_sf"/>
</dbReference>
<dbReference type="SUPFAM" id="SSF55856">
    <property type="entry name" value="Cytochrome b5-like heme/steroid binding domain"/>
    <property type="match status" value="1"/>
</dbReference>
<evidence type="ECO:0000256" key="1">
    <source>
        <dbReference type="ARBA" id="ARBA00022617"/>
    </source>
</evidence>
<evidence type="ECO:0000256" key="3">
    <source>
        <dbReference type="ARBA" id="ARBA00023004"/>
    </source>
</evidence>
<protein>
    <recommendedName>
        <fullName evidence="7">Cytochrome b5 heme-binding domain-containing protein</fullName>
    </recommendedName>
</protein>
<evidence type="ECO:0000256" key="5">
    <source>
        <dbReference type="RuleBase" id="RU362121"/>
    </source>
</evidence>
<dbReference type="SMART" id="SM01117">
    <property type="entry name" value="Cyt-b5"/>
    <property type="match status" value="1"/>
</dbReference>
<comment type="caution">
    <text evidence="8">The sequence shown here is derived from an EMBL/GenBank/DDBJ whole genome shotgun (WGS) entry which is preliminary data.</text>
</comment>
<proteinExistence type="inferred from homology"/>
<keyword evidence="3 5" id="KW-0408">Iron</keyword>